<dbReference type="OrthoDB" id="9813111at2"/>
<feature type="region of interest" description="Disordered" evidence="1">
    <location>
        <begin position="237"/>
        <end position="256"/>
    </location>
</feature>
<dbReference type="InterPro" id="IPR004165">
    <property type="entry name" value="CoA_trans_fam_I"/>
</dbReference>
<evidence type="ECO:0000256" key="1">
    <source>
        <dbReference type="SAM" id="MobiDB-lite"/>
    </source>
</evidence>
<evidence type="ECO:0000313" key="2">
    <source>
        <dbReference type="EMBL" id="OMG85491.1"/>
    </source>
</evidence>
<sequence length="256" mass="27954">MAEQWSGFSYIVTNLARFIRPDEITFSGVNSTLPMLACLLAKRAYDWDYVYINVAGGVDPRPSHIPLSSSDPVLAEHSASIFANEDFYDLCTRGRMDLAFLGAAQIDGAGRANNSCIGDWHAPKVRLPGGGGGAVMTPTARRCCTWRTEHSRRVFVDRLDFVTSGGGFAGVATPIAVFVRRDGRLALQSWHPESSLEEVRERTAFDFDAQGAGPTPPPTQAERRALRELDADGRFERDAAVTLRPNAPANRGVDAR</sequence>
<organism evidence="2 3">
    <name type="scientific">Alcaligenes xylosoxydans xylosoxydans</name>
    <name type="common">Achromobacter xylosoxidans</name>
    <dbReference type="NCBI Taxonomy" id="85698"/>
    <lineage>
        <taxon>Bacteria</taxon>
        <taxon>Pseudomonadati</taxon>
        <taxon>Pseudomonadota</taxon>
        <taxon>Betaproteobacteria</taxon>
        <taxon>Burkholderiales</taxon>
        <taxon>Alcaligenaceae</taxon>
        <taxon>Achromobacter</taxon>
    </lineage>
</organism>
<dbReference type="PANTHER" id="PTHR43293:SF3">
    <property type="entry name" value="CHOLESTEROL RING-CLEAVING HYDROLASE IPDB SUBUNIT"/>
    <property type="match status" value="1"/>
</dbReference>
<dbReference type="EMBL" id="MJMN01000016">
    <property type="protein sequence ID" value="OMG85491.1"/>
    <property type="molecule type" value="Genomic_DNA"/>
</dbReference>
<dbReference type="SUPFAM" id="SSF100950">
    <property type="entry name" value="NagB/RpiA/CoA transferase-like"/>
    <property type="match status" value="1"/>
</dbReference>
<dbReference type="SMART" id="SM00882">
    <property type="entry name" value="CoA_trans"/>
    <property type="match status" value="1"/>
</dbReference>
<dbReference type="Pfam" id="PF01144">
    <property type="entry name" value="CoA_trans"/>
    <property type="match status" value="1"/>
</dbReference>
<dbReference type="RefSeq" id="WP_076412700.1">
    <property type="nucleotide sequence ID" value="NZ_AP028040.1"/>
</dbReference>
<gene>
    <name evidence="2" type="ORF">BIZ92_27500</name>
</gene>
<dbReference type="InterPro" id="IPR037171">
    <property type="entry name" value="NagB/RpiA_transferase-like"/>
</dbReference>
<reference evidence="2 3" key="1">
    <citation type="submission" date="2016-09" db="EMBL/GenBank/DDBJ databases">
        <title>Phylogenomics of Achromobacter.</title>
        <authorList>
            <person name="Jeukens J."/>
            <person name="Freschi L."/>
            <person name="Vincent A.T."/>
            <person name="Emond-Rheault J.-G."/>
            <person name="Kukavica-Ibrulj I."/>
            <person name="Charette S.J."/>
            <person name="Levesque R.C."/>
        </authorList>
    </citation>
    <scope>NUCLEOTIDE SEQUENCE [LARGE SCALE GENOMIC DNA]</scope>
    <source>
        <strain evidence="2 3">AUS488</strain>
    </source>
</reference>
<dbReference type="GO" id="GO:0008410">
    <property type="term" value="F:CoA-transferase activity"/>
    <property type="evidence" value="ECO:0007669"/>
    <property type="project" value="InterPro"/>
</dbReference>
<keyword evidence="2" id="KW-0808">Transferase</keyword>
<comment type="caution">
    <text evidence="2">The sequence shown here is derived from an EMBL/GenBank/DDBJ whole genome shotgun (WGS) entry which is preliminary data.</text>
</comment>
<evidence type="ECO:0000313" key="3">
    <source>
        <dbReference type="Proteomes" id="UP000187251"/>
    </source>
</evidence>
<dbReference type="Proteomes" id="UP000187251">
    <property type="component" value="Unassembled WGS sequence"/>
</dbReference>
<name>A0A1R1JSM2_ALCXX</name>
<dbReference type="PANTHER" id="PTHR43293">
    <property type="entry name" value="ACETATE COA-TRANSFERASE YDIF"/>
    <property type="match status" value="1"/>
</dbReference>
<accession>A0A1R1JSM2</accession>
<proteinExistence type="predicted"/>
<dbReference type="AlphaFoldDB" id="A0A1R1JSM2"/>
<protein>
    <submittedName>
        <fullName evidence="2">Glutaconate CoA-transferase</fullName>
    </submittedName>
</protein>
<dbReference type="Gene3D" id="3.40.1080.10">
    <property type="entry name" value="Glutaconate Coenzyme A-transferase"/>
    <property type="match status" value="1"/>
</dbReference>